<comment type="caution">
    <text evidence="2">The sequence shown here is derived from an EMBL/GenBank/DDBJ whole genome shotgun (WGS) entry which is preliminary data.</text>
</comment>
<dbReference type="Proteomes" id="UP001468798">
    <property type="component" value="Unassembled WGS sequence"/>
</dbReference>
<evidence type="ECO:0000313" key="2">
    <source>
        <dbReference type="EMBL" id="MEM0576686.1"/>
    </source>
</evidence>
<sequence>MNRSWSFILISGSMRVFIFLIIFFSGSVAFAQDFTSNEERPRVKIDSLYREDQFYVGITYNTLINGPENYSRDKISTGFTGGFLRDMPVNKNRTYAIAAGLGLTYNNYNHNFGVSGTNQSPNYAILGDGTYSTNRFTTLTADLPIELRWRASTFESTKFWRIYAGFKLSYLVYDRNVYDATLANIVIRDNPDLNKLGYGVYLASGYNTFNVYVHYGVNSLFKSGQVATEKVQLRSLNLGLIFYIL</sequence>
<evidence type="ECO:0000259" key="1">
    <source>
        <dbReference type="Pfam" id="PF13568"/>
    </source>
</evidence>
<protein>
    <submittedName>
        <fullName evidence="2">Porin family protein</fullName>
    </submittedName>
</protein>
<dbReference type="InterPro" id="IPR025665">
    <property type="entry name" value="Beta-barrel_OMP_2"/>
</dbReference>
<evidence type="ECO:0000313" key="3">
    <source>
        <dbReference type="Proteomes" id="UP001468798"/>
    </source>
</evidence>
<reference evidence="2 3" key="1">
    <citation type="submission" date="2024-03" db="EMBL/GenBank/DDBJ databases">
        <title>Two novel species of the genus Flavobacterium exhibiting potentially degradation of complex polysaccharides.</title>
        <authorList>
            <person name="Lian X."/>
        </authorList>
    </citation>
    <scope>NUCLEOTIDE SEQUENCE [LARGE SCALE GENOMIC DNA]</scope>
    <source>
        <strain evidence="2 3">N6</strain>
    </source>
</reference>
<gene>
    <name evidence="2" type="ORF">WFZ86_09260</name>
</gene>
<feature type="domain" description="Outer membrane protein beta-barrel" evidence="1">
    <location>
        <begin position="30"/>
        <end position="221"/>
    </location>
</feature>
<organism evidence="2 3">
    <name type="scientific">Flavobacterium polysaccharolyticum</name>
    <dbReference type="NCBI Taxonomy" id="3133148"/>
    <lineage>
        <taxon>Bacteria</taxon>
        <taxon>Pseudomonadati</taxon>
        <taxon>Bacteroidota</taxon>
        <taxon>Flavobacteriia</taxon>
        <taxon>Flavobacteriales</taxon>
        <taxon>Flavobacteriaceae</taxon>
        <taxon>Flavobacterium</taxon>
    </lineage>
</organism>
<keyword evidence="3" id="KW-1185">Reference proteome</keyword>
<dbReference type="EMBL" id="JBCGDP010000007">
    <property type="protein sequence ID" value="MEM0576686.1"/>
    <property type="molecule type" value="Genomic_DNA"/>
</dbReference>
<dbReference type="Pfam" id="PF13568">
    <property type="entry name" value="OMP_b-brl_2"/>
    <property type="match status" value="1"/>
</dbReference>
<name>A0ABU9NMX4_9FLAO</name>
<proteinExistence type="predicted"/>
<accession>A0ABU9NMX4</accession>